<dbReference type="AlphaFoldDB" id="A0A9Q3QD84"/>
<gene>
    <name evidence="1" type="ORF">MADP07_00364</name>
</gene>
<sequence>MSKKFKLFNRKNINQREINDIAEYPEEFRDYYVLKNSKNFISFDMLLNSSLLFYEKEVVEEFLKFIDKKVIENNTNHHQLVFDKFVINWIRNPRYDSKKLVPSFLTNTEDPNSMSLNLSSSAVEFNNIFISINTNIENVVFNQNKVVEVFPNIIVFLDESTKTLKCLFGREIL</sequence>
<accession>A0A9Q3QD84</accession>
<evidence type="ECO:0000313" key="2">
    <source>
        <dbReference type="Proteomes" id="UP000746160"/>
    </source>
</evidence>
<name>A0A9Q3QD84_9BACT</name>
<reference evidence="1" key="1">
    <citation type="journal article" date="2021" name="Genes Genomics">
        <title>Comparative genomic analysis of Mycoplasma anatis strains.</title>
        <authorList>
            <person name="Zhou Q."/>
            <person name="Mai K."/>
            <person name="Yang D."/>
            <person name="Liu J."/>
            <person name="Yan Z."/>
            <person name="Luo C."/>
            <person name="Tan Y."/>
            <person name="Cao S."/>
            <person name="Zhou Q."/>
            <person name="Chen L."/>
            <person name="Chen F."/>
        </authorList>
    </citation>
    <scope>NUCLEOTIDE SEQUENCE</scope>
    <source>
        <strain evidence="1">DP07</strain>
    </source>
</reference>
<protein>
    <submittedName>
        <fullName evidence="1">DUF2714 domain-containing protein</fullName>
    </submittedName>
</protein>
<dbReference type="Proteomes" id="UP000746160">
    <property type="component" value="Unassembled WGS sequence"/>
</dbReference>
<proteinExistence type="predicted"/>
<evidence type="ECO:0000313" key="1">
    <source>
        <dbReference type="EMBL" id="MBW0602641.1"/>
    </source>
</evidence>
<organism evidence="1 2">
    <name type="scientific">Mycoplasmopsis anatis</name>
    <dbReference type="NCBI Taxonomy" id="171279"/>
    <lineage>
        <taxon>Bacteria</taxon>
        <taxon>Bacillati</taxon>
        <taxon>Mycoplasmatota</taxon>
        <taxon>Mycoplasmoidales</taxon>
        <taxon>Metamycoplasmataceae</taxon>
        <taxon>Mycoplasmopsis</taxon>
    </lineage>
</organism>
<comment type="caution">
    <text evidence="1">The sequence shown here is derived from an EMBL/GenBank/DDBJ whole genome shotgun (WGS) entry which is preliminary data.</text>
</comment>
<dbReference type="InterPro" id="IPR021222">
    <property type="entry name" value="DUF2714"/>
</dbReference>
<dbReference type="Pfam" id="PF10896">
    <property type="entry name" value="DUF2714"/>
    <property type="match status" value="1"/>
</dbReference>
<dbReference type="EMBL" id="JABZFG010000004">
    <property type="protein sequence ID" value="MBW0602641.1"/>
    <property type="molecule type" value="Genomic_DNA"/>
</dbReference>
<dbReference type="RefSeq" id="WP_218675320.1">
    <property type="nucleotide sequence ID" value="NZ_JABZFC010000002.1"/>
</dbReference>